<proteinExistence type="predicted"/>
<dbReference type="InterPro" id="IPR012854">
    <property type="entry name" value="Cu_amine_oxidase-like_N"/>
</dbReference>
<feature type="signal peptide" evidence="1">
    <location>
        <begin position="1"/>
        <end position="24"/>
    </location>
</feature>
<dbReference type="RefSeq" id="WP_036693740.1">
    <property type="nucleotide sequence ID" value="NZ_FYEP01000002.1"/>
</dbReference>
<dbReference type="eggNOG" id="COG2340">
    <property type="taxonomic scope" value="Bacteria"/>
</dbReference>
<keyword evidence="4" id="KW-1185">Reference proteome</keyword>
<feature type="chain" id="PRO_5039448957" description="Copper amine oxidase-like N-terminal domain-containing protein" evidence="1">
    <location>
        <begin position="25"/>
        <end position="225"/>
    </location>
</feature>
<keyword evidence="1" id="KW-0732">Signal</keyword>
<evidence type="ECO:0000256" key="1">
    <source>
        <dbReference type="SAM" id="SignalP"/>
    </source>
</evidence>
<name>A0A081NTD6_9BACL</name>
<evidence type="ECO:0000259" key="2">
    <source>
        <dbReference type="Pfam" id="PF07833"/>
    </source>
</evidence>
<dbReference type="OrthoDB" id="337615at2"/>
<reference evidence="3 4" key="1">
    <citation type="submission" date="2014-06" db="EMBL/GenBank/DDBJ databases">
        <title>Draft genome sequence of Paenibacillus sp. MSt1.</title>
        <authorList>
            <person name="Aw Y.K."/>
            <person name="Ong K.S."/>
            <person name="Gan H.M."/>
            <person name="Lee S.M."/>
        </authorList>
    </citation>
    <scope>NUCLEOTIDE SEQUENCE [LARGE SCALE GENOMIC DNA]</scope>
    <source>
        <strain evidence="3 4">MSt1</strain>
    </source>
</reference>
<accession>A0A081NTD6</accession>
<comment type="caution">
    <text evidence="3">The sequence shown here is derived from an EMBL/GenBank/DDBJ whole genome shotgun (WGS) entry which is preliminary data.</text>
</comment>
<evidence type="ECO:0000313" key="3">
    <source>
        <dbReference type="EMBL" id="KEQ21709.1"/>
    </source>
</evidence>
<dbReference type="Pfam" id="PF07833">
    <property type="entry name" value="Cu_amine_oxidN1"/>
    <property type="match status" value="1"/>
</dbReference>
<dbReference type="EMBL" id="JNVM01000066">
    <property type="protein sequence ID" value="KEQ21709.1"/>
    <property type="molecule type" value="Genomic_DNA"/>
</dbReference>
<evidence type="ECO:0000313" key="4">
    <source>
        <dbReference type="Proteomes" id="UP000028123"/>
    </source>
</evidence>
<feature type="domain" description="Copper amine oxidase-like N-terminal" evidence="2">
    <location>
        <begin position="58"/>
        <end position="102"/>
    </location>
</feature>
<sequence>MNKKIAASMIGLSLLLTASAGVYAGANLQEIKAYLNGDLKVKVNGQPVQLNDEQGNAILPITYEGNTYLPVRAVAGALNVAVDYDKETSTVLLGEKAEGVAIKTQRFSDADYSKDKKQTTYANKDYQEVLYNVRDAVRSGSFMLFPDKKYQKLYLQIGAVGADIPKIKIEDSQTKALLKEESVAVKDGMKTIEVDISGVKELFIYFEKMKSDAGYVVPLTTSYYK</sequence>
<dbReference type="Proteomes" id="UP000028123">
    <property type="component" value="Unassembled WGS sequence"/>
</dbReference>
<organism evidence="3 4">
    <name type="scientific">Paenibacillus tyrfis</name>
    <dbReference type="NCBI Taxonomy" id="1501230"/>
    <lineage>
        <taxon>Bacteria</taxon>
        <taxon>Bacillati</taxon>
        <taxon>Bacillota</taxon>
        <taxon>Bacilli</taxon>
        <taxon>Bacillales</taxon>
        <taxon>Paenibacillaceae</taxon>
        <taxon>Paenibacillus</taxon>
    </lineage>
</organism>
<dbReference type="AlphaFoldDB" id="A0A081NTD6"/>
<gene>
    <name evidence="3" type="ORF">ET33_34200</name>
</gene>
<protein>
    <recommendedName>
        <fullName evidence="2">Copper amine oxidase-like N-terminal domain-containing protein</fullName>
    </recommendedName>
</protein>